<evidence type="ECO:0000256" key="1">
    <source>
        <dbReference type="ARBA" id="ARBA00022690"/>
    </source>
</evidence>
<dbReference type="PANTHER" id="PTHR47364">
    <property type="entry name" value="CYSTEINE PROTEINASE INHIBITOR 5"/>
    <property type="match status" value="1"/>
</dbReference>
<dbReference type="CDD" id="cd00042">
    <property type="entry name" value="CY"/>
    <property type="match status" value="1"/>
</dbReference>
<dbReference type="Gene3D" id="3.10.450.10">
    <property type="match status" value="1"/>
</dbReference>
<evidence type="ECO:0000256" key="3">
    <source>
        <dbReference type="SAM" id="SignalP"/>
    </source>
</evidence>
<reference evidence="5 6" key="1">
    <citation type="submission" date="2020-04" db="EMBL/GenBank/DDBJ databases">
        <title>Plant Genome Project.</title>
        <authorList>
            <person name="Zhang R.-G."/>
        </authorList>
    </citation>
    <scope>NUCLEOTIDE SEQUENCE [LARGE SCALE GENOMIC DNA]</scope>
    <source>
        <strain evidence="5">YNK0</strain>
        <tissue evidence="5">Leaf</tissue>
    </source>
</reference>
<keyword evidence="2" id="KW-0789">Thiol protease inhibitor</keyword>
<keyword evidence="6" id="KW-1185">Reference proteome</keyword>
<comment type="caution">
    <text evidence="5">The sequence shown here is derived from an EMBL/GenBank/DDBJ whole genome shotgun (WGS) entry which is preliminary data.</text>
</comment>
<keyword evidence="1" id="KW-0646">Protease inhibitor</keyword>
<keyword evidence="3" id="KW-0732">Signal</keyword>
<organism evidence="5 6">
    <name type="scientific">Tetracentron sinense</name>
    <name type="common">Spur-leaf</name>
    <dbReference type="NCBI Taxonomy" id="13715"/>
    <lineage>
        <taxon>Eukaryota</taxon>
        <taxon>Viridiplantae</taxon>
        <taxon>Streptophyta</taxon>
        <taxon>Embryophyta</taxon>
        <taxon>Tracheophyta</taxon>
        <taxon>Spermatophyta</taxon>
        <taxon>Magnoliopsida</taxon>
        <taxon>Trochodendrales</taxon>
        <taxon>Trochodendraceae</taxon>
        <taxon>Tetracentron</taxon>
    </lineage>
</organism>
<evidence type="ECO:0000313" key="5">
    <source>
        <dbReference type="EMBL" id="KAF8410824.1"/>
    </source>
</evidence>
<dbReference type="PANTHER" id="PTHR47364:SF2">
    <property type="entry name" value="CYSTEINE PROTEINASE INHIBITOR 5"/>
    <property type="match status" value="1"/>
</dbReference>
<name>A0A835DS42_TETSI</name>
<dbReference type="InterPro" id="IPR046350">
    <property type="entry name" value="Cystatin_sf"/>
</dbReference>
<feature type="signal peptide" evidence="3">
    <location>
        <begin position="1"/>
        <end position="29"/>
    </location>
</feature>
<feature type="chain" id="PRO_5043389093" description="Cystatin domain-containing protein" evidence="3">
    <location>
        <begin position="30"/>
        <end position="121"/>
    </location>
</feature>
<dbReference type="SMART" id="SM00043">
    <property type="entry name" value="CY"/>
    <property type="match status" value="1"/>
</dbReference>
<evidence type="ECO:0000256" key="2">
    <source>
        <dbReference type="ARBA" id="ARBA00022704"/>
    </source>
</evidence>
<dbReference type="GO" id="GO:0004869">
    <property type="term" value="F:cysteine-type endopeptidase inhibitor activity"/>
    <property type="evidence" value="ECO:0007669"/>
    <property type="project" value="UniProtKB-KW"/>
</dbReference>
<accession>A0A835DS42</accession>
<gene>
    <name evidence="5" type="ORF">HHK36_003361</name>
</gene>
<dbReference type="Proteomes" id="UP000655225">
    <property type="component" value="Unassembled WGS sequence"/>
</dbReference>
<dbReference type="OMA" id="YKAYVWE"/>
<evidence type="ECO:0000313" key="6">
    <source>
        <dbReference type="Proteomes" id="UP000655225"/>
    </source>
</evidence>
<proteinExistence type="predicted"/>
<dbReference type="EMBL" id="JABCRI010000002">
    <property type="protein sequence ID" value="KAF8410824.1"/>
    <property type="molecule type" value="Genomic_DNA"/>
</dbReference>
<dbReference type="Pfam" id="PF16845">
    <property type="entry name" value="SQAPI"/>
    <property type="match status" value="1"/>
</dbReference>
<feature type="domain" description="Cystatin" evidence="4">
    <location>
        <begin position="32"/>
        <end position="119"/>
    </location>
</feature>
<dbReference type="AlphaFoldDB" id="A0A835DS42"/>
<dbReference type="OrthoDB" id="2016588at2759"/>
<sequence length="121" mass="13905">MEIPRRLPSQLPLILYLFFIILHTNVATTDTIKVGDWKEILNDTLVQDLGMYAVLRYNNSTGSNLSFYAVFEAQAQTVAGLNFRLALQALDADFPRLYKAYVWEKPWENFKNLTSFEPVLG</sequence>
<evidence type="ECO:0000259" key="4">
    <source>
        <dbReference type="SMART" id="SM00043"/>
    </source>
</evidence>
<dbReference type="SUPFAM" id="SSF54403">
    <property type="entry name" value="Cystatin/monellin"/>
    <property type="match status" value="1"/>
</dbReference>
<protein>
    <recommendedName>
        <fullName evidence="4">Cystatin domain-containing protein</fullName>
    </recommendedName>
</protein>
<dbReference type="InterPro" id="IPR000010">
    <property type="entry name" value="Cystatin_dom"/>
</dbReference>